<keyword evidence="5" id="KW-1185">Reference proteome</keyword>
<dbReference type="EMBL" id="CM029048">
    <property type="protein sequence ID" value="KAG2576145.1"/>
    <property type="molecule type" value="Genomic_DNA"/>
</dbReference>
<feature type="domain" description="F-box" evidence="3">
    <location>
        <begin position="2"/>
        <end position="38"/>
    </location>
</feature>
<feature type="domain" description="KIB1-4 beta-propeller" evidence="2">
    <location>
        <begin position="329"/>
        <end position="431"/>
    </location>
</feature>
<dbReference type="SUPFAM" id="SSF81383">
    <property type="entry name" value="F-box domain"/>
    <property type="match status" value="1"/>
</dbReference>
<evidence type="ECO:0000259" key="3">
    <source>
        <dbReference type="Pfam" id="PF12937"/>
    </source>
</evidence>
<feature type="region of interest" description="Disordered" evidence="1">
    <location>
        <begin position="264"/>
        <end position="337"/>
    </location>
</feature>
<dbReference type="AlphaFoldDB" id="A0A8T0QT90"/>
<dbReference type="InterPro" id="IPR001810">
    <property type="entry name" value="F-box_dom"/>
</dbReference>
<dbReference type="Proteomes" id="UP000823388">
    <property type="component" value="Chromosome 6N"/>
</dbReference>
<evidence type="ECO:0000259" key="2">
    <source>
        <dbReference type="Pfam" id="PF03478"/>
    </source>
</evidence>
<protein>
    <recommendedName>
        <fullName evidence="6">F-box domain-containing protein</fullName>
    </recommendedName>
</protein>
<sequence>AWADLPPDILGAVIARLPHPGDRARICAACRAWRSAACPHVRHQPPWLVLPDCSFCTTGRDGAFFPRIPGLPDNATCLAAAGAGWLALDCTDDVFRRTPTMDNFCYEAGMFVVNARPDIKHRHTYMLHNPFSNITVPLPELDDIIGHVAETFEVRKVLMRSSTNPADLVAVTTSSSDCNIILCRPGKGAHVLPHFRVIDVAFLGDILYGITSGEELVASHLGEDDDDGRPQVTRFRLDIRNPMADYYKKHSWIWPADDTISISDYYDKDGNEEPIDDEDEAPNQDEDGDEEENQEEEDDDLAAANLEEEEVDSSFNGHVSGSVSDNDVKEYDEEVPYEPKDEVFTTRFIVQSQNGDELLLVRHQMQSPPYSDPYTRKVEIFKADFMAGKWVTVNGLAKGEALFLTRSLSKSARAHGDIEDGFVYSAAGEMDDVFDTRSWRIRHMRFRWPWQRKKVSEKLLTWLFPPEVVV</sequence>
<evidence type="ECO:0000313" key="4">
    <source>
        <dbReference type="EMBL" id="KAG2576145.1"/>
    </source>
</evidence>
<gene>
    <name evidence="4" type="ORF">PVAP13_6NG009600</name>
</gene>
<evidence type="ECO:0000256" key="1">
    <source>
        <dbReference type="SAM" id="MobiDB-lite"/>
    </source>
</evidence>
<accession>A0A8T0QT90</accession>
<comment type="caution">
    <text evidence="4">The sequence shown here is derived from an EMBL/GenBank/DDBJ whole genome shotgun (WGS) entry which is preliminary data.</text>
</comment>
<dbReference type="Gene3D" id="1.20.1280.50">
    <property type="match status" value="1"/>
</dbReference>
<evidence type="ECO:0000313" key="5">
    <source>
        <dbReference type="Proteomes" id="UP000823388"/>
    </source>
</evidence>
<proteinExistence type="predicted"/>
<dbReference type="Pfam" id="PF03478">
    <property type="entry name" value="Beta-prop_KIB1-4"/>
    <property type="match status" value="2"/>
</dbReference>
<feature type="domain" description="KIB1-4 beta-propeller" evidence="2">
    <location>
        <begin position="113"/>
        <end position="233"/>
    </location>
</feature>
<dbReference type="InterPro" id="IPR036047">
    <property type="entry name" value="F-box-like_dom_sf"/>
</dbReference>
<organism evidence="4 5">
    <name type="scientific">Panicum virgatum</name>
    <name type="common">Blackwell switchgrass</name>
    <dbReference type="NCBI Taxonomy" id="38727"/>
    <lineage>
        <taxon>Eukaryota</taxon>
        <taxon>Viridiplantae</taxon>
        <taxon>Streptophyta</taxon>
        <taxon>Embryophyta</taxon>
        <taxon>Tracheophyta</taxon>
        <taxon>Spermatophyta</taxon>
        <taxon>Magnoliopsida</taxon>
        <taxon>Liliopsida</taxon>
        <taxon>Poales</taxon>
        <taxon>Poaceae</taxon>
        <taxon>PACMAD clade</taxon>
        <taxon>Panicoideae</taxon>
        <taxon>Panicodae</taxon>
        <taxon>Paniceae</taxon>
        <taxon>Panicinae</taxon>
        <taxon>Panicum</taxon>
        <taxon>Panicum sect. Hiantes</taxon>
    </lineage>
</organism>
<dbReference type="Pfam" id="PF12937">
    <property type="entry name" value="F-box-like"/>
    <property type="match status" value="1"/>
</dbReference>
<dbReference type="InterPro" id="IPR005174">
    <property type="entry name" value="KIB1-4_b-propeller"/>
</dbReference>
<dbReference type="PANTHER" id="PTHR33110">
    <property type="entry name" value="F-BOX/KELCH-REPEAT PROTEIN-RELATED"/>
    <property type="match status" value="1"/>
</dbReference>
<feature type="compositionally biased region" description="Polar residues" evidence="1">
    <location>
        <begin position="313"/>
        <end position="325"/>
    </location>
</feature>
<name>A0A8T0QT90_PANVG</name>
<reference evidence="4" key="1">
    <citation type="submission" date="2020-05" db="EMBL/GenBank/DDBJ databases">
        <title>WGS assembly of Panicum virgatum.</title>
        <authorList>
            <person name="Lovell J.T."/>
            <person name="Jenkins J."/>
            <person name="Shu S."/>
            <person name="Juenger T.E."/>
            <person name="Schmutz J."/>
        </authorList>
    </citation>
    <scope>NUCLEOTIDE SEQUENCE</scope>
    <source>
        <strain evidence="4">AP13</strain>
    </source>
</reference>
<feature type="compositionally biased region" description="Acidic residues" evidence="1">
    <location>
        <begin position="272"/>
        <end position="312"/>
    </location>
</feature>
<feature type="non-terminal residue" evidence="4">
    <location>
        <position position="1"/>
    </location>
</feature>
<dbReference type="PANTHER" id="PTHR33110:SF128">
    <property type="entry name" value="RETROVIRUS-RELATED POL POLYPROTEIN FROM TRANSPOSON TNT 1-94"/>
    <property type="match status" value="1"/>
</dbReference>
<evidence type="ECO:0008006" key="6">
    <source>
        <dbReference type="Google" id="ProtNLM"/>
    </source>
</evidence>